<dbReference type="AlphaFoldDB" id="A0A368EWT2"/>
<proteinExistence type="predicted"/>
<evidence type="ECO:0000313" key="2">
    <source>
        <dbReference type="Proteomes" id="UP000252519"/>
    </source>
</evidence>
<comment type="caution">
    <text evidence="1">The sequence shown here is derived from an EMBL/GenBank/DDBJ whole genome shotgun (WGS) entry which is preliminary data.</text>
</comment>
<sequence>MSGWRIKRCTIRDDTSAPAKKIGLRAYSEQFEKTVRTCNASQQTAEPLEFRRKCGGSCISFFVKLEKDHDERLRALEALRKRRHMIRPKLYRALQKAL</sequence>
<keyword evidence="2" id="KW-1185">Reference proteome</keyword>
<protein>
    <submittedName>
        <fullName evidence="1">Uncharacterized protein</fullName>
    </submittedName>
</protein>
<accession>A0A368EWT2</accession>
<organism evidence="1 2">
    <name type="scientific">Ancylostoma caninum</name>
    <name type="common">Dog hookworm</name>
    <dbReference type="NCBI Taxonomy" id="29170"/>
    <lineage>
        <taxon>Eukaryota</taxon>
        <taxon>Metazoa</taxon>
        <taxon>Ecdysozoa</taxon>
        <taxon>Nematoda</taxon>
        <taxon>Chromadorea</taxon>
        <taxon>Rhabditida</taxon>
        <taxon>Rhabditina</taxon>
        <taxon>Rhabditomorpha</taxon>
        <taxon>Strongyloidea</taxon>
        <taxon>Ancylostomatidae</taxon>
        <taxon>Ancylostomatinae</taxon>
        <taxon>Ancylostoma</taxon>
    </lineage>
</organism>
<dbReference type="Proteomes" id="UP000252519">
    <property type="component" value="Unassembled WGS sequence"/>
</dbReference>
<evidence type="ECO:0000313" key="1">
    <source>
        <dbReference type="EMBL" id="RCN24211.1"/>
    </source>
</evidence>
<reference evidence="1 2" key="1">
    <citation type="submission" date="2014-10" db="EMBL/GenBank/DDBJ databases">
        <title>Draft genome of the hookworm Ancylostoma caninum.</title>
        <authorList>
            <person name="Mitreva M."/>
        </authorList>
    </citation>
    <scope>NUCLEOTIDE SEQUENCE [LARGE SCALE GENOMIC DNA]</scope>
    <source>
        <strain evidence="1 2">Baltimore</strain>
    </source>
</reference>
<gene>
    <name evidence="1" type="ORF">ANCCAN_30098</name>
</gene>
<name>A0A368EWT2_ANCCA</name>
<dbReference type="EMBL" id="JOJR01022253">
    <property type="protein sequence ID" value="RCN24211.1"/>
    <property type="molecule type" value="Genomic_DNA"/>
</dbReference>